<feature type="transmembrane region" description="Helical" evidence="3">
    <location>
        <begin position="327"/>
        <end position="348"/>
    </location>
</feature>
<dbReference type="OrthoDB" id="2213137at2759"/>
<dbReference type="GO" id="GO:0022857">
    <property type="term" value="F:transmembrane transporter activity"/>
    <property type="evidence" value="ECO:0007669"/>
    <property type="project" value="InterPro"/>
</dbReference>
<keyword evidence="3" id="KW-0472">Membrane</keyword>
<dbReference type="InterPro" id="IPR036259">
    <property type="entry name" value="MFS_trans_sf"/>
</dbReference>
<dbReference type="Gene3D" id="1.20.1250.20">
    <property type="entry name" value="MFS general substrate transporter like domains"/>
    <property type="match status" value="2"/>
</dbReference>
<dbReference type="InterPro" id="IPR011701">
    <property type="entry name" value="MFS"/>
</dbReference>
<evidence type="ECO:0000256" key="3">
    <source>
        <dbReference type="SAM" id="Phobius"/>
    </source>
</evidence>
<evidence type="ECO:0000313" key="6">
    <source>
        <dbReference type="Proteomes" id="UP000095038"/>
    </source>
</evidence>
<dbReference type="InterPro" id="IPR050327">
    <property type="entry name" value="Proton-linked_MCT"/>
</dbReference>
<comment type="similarity">
    <text evidence="2">Belongs to the major facilitator superfamily. Monocarboxylate porter (TC 2.A.1.13) family.</text>
</comment>
<name>A0A1D2VJN3_9ASCO</name>
<feature type="domain" description="Major facilitator superfamily (MFS) profile" evidence="4">
    <location>
        <begin position="236"/>
        <end position="450"/>
    </location>
</feature>
<dbReference type="PROSITE" id="PS50850">
    <property type="entry name" value="MFS"/>
    <property type="match status" value="1"/>
</dbReference>
<dbReference type="AlphaFoldDB" id="A0A1D2VJN3"/>
<feature type="transmembrane region" description="Helical" evidence="3">
    <location>
        <begin position="113"/>
        <end position="133"/>
    </location>
</feature>
<dbReference type="SUPFAM" id="SSF103473">
    <property type="entry name" value="MFS general substrate transporter"/>
    <property type="match status" value="1"/>
</dbReference>
<evidence type="ECO:0000313" key="5">
    <source>
        <dbReference type="EMBL" id="ODV61825.1"/>
    </source>
</evidence>
<feature type="transmembrane region" description="Helical" evidence="3">
    <location>
        <begin position="53"/>
        <end position="75"/>
    </location>
</feature>
<feature type="transmembrane region" description="Helical" evidence="3">
    <location>
        <begin position="172"/>
        <end position="192"/>
    </location>
</feature>
<proteinExistence type="inferred from homology"/>
<comment type="subcellular location">
    <subcellularLocation>
        <location evidence="1">Membrane</location>
        <topology evidence="1">Multi-pass membrane protein</topology>
    </subcellularLocation>
</comment>
<organism evidence="5 6">
    <name type="scientific">Ascoidea rubescens DSM 1968</name>
    <dbReference type="NCBI Taxonomy" id="1344418"/>
    <lineage>
        <taxon>Eukaryota</taxon>
        <taxon>Fungi</taxon>
        <taxon>Dikarya</taxon>
        <taxon>Ascomycota</taxon>
        <taxon>Saccharomycotina</taxon>
        <taxon>Saccharomycetes</taxon>
        <taxon>Ascoideaceae</taxon>
        <taxon>Ascoidea</taxon>
    </lineage>
</organism>
<feature type="transmembrane region" description="Helical" evidence="3">
    <location>
        <begin position="360"/>
        <end position="379"/>
    </location>
</feature>
<keyword evidence="3" id="KW-0812">Transmembrane</keyword>
<reference evidence="6" key="1">
    <citation type="submission" date="2016-05" db="EMBL/GenBank/DDBJ databases">
        <title>Comparative genomics of biotechnologically important yeasts.</title>
        <authorList>
            <consortium name="DOE Joint Genome Institute"/>
            <person name="Riley R."/>
            <person name="Haridas S."/>
            <person name="Wolfe K.H."/>
            <person name="Lopes M.R."/>
            <person name="Hittinger C.T."/>
            <person name="Goker M."/>
            <person name="Salamov A."/>
            <person name="Wisecaver J."/>
            <person name="Long T.M."/>
            <person name="Aerts A.L."/>
            <person name="Barry K."/>
            <person name="Choi C."/>
            <person name="Clum A."/>
            <person name="Coughlan A.Y."/>
            <person name="Deshpande S."/>
            <person name="Douglass A.P."/>
            <person name="Hanson S.J."/>
            <person name="Klenk H.-P."/>
            <person name="Labutti K."/>
            <person name="Lapidus A."/>
            <person name="Lindquist E."/>
            <person name="Lipzen A."/>
            <person name="Meier-Kolthoff J.P."/>
            <person name="Ohm R.A."/>
            <person name="Otillar R.P."/>
            <person name="Pangilinan J."/>
            <person name="Peng Y."/>
            <person name="Rokas A."/>
            <person name="Rosa C.A."/>
            <person name="Scheuner C."/>
            <person name="Sibirny A.A."/>
            <person name="Slot J.C."/>
            <person name="Stielow J.B."/>
            <person name="Sun H."/>
            <person name="Kurtzman C.P."/>
            <person name="Blackwell M."/>
            <person name="Grigoriev I.V."/>
            <person name="Jeffries T.W."/>
        </authorList>
    </citation>
    <scope>NUCLEOTIDE SEQUENCE [LARGE SCALE GENOMIC DNA]</scope>
    <source>
        <strain evidence="6">DSM 1968</strain>
    </source>
</reference>
<dbReference type="PANTHER" id="PTHR11360">
    <property type="entry name" value="MONOCARBOXYLATE TRANSPORTER"/>
    <property type="match status" value="1"/>
</dbReference>
<dbReference type="GeneID" id="30964052"/>
<accession>A0A1D2VJN3</accession>
<feature type="transmembrane region" description="Helical" evidence="3">
    <location>
        <begin position="391"/>
        <end position="411"/>
    </location>
</feature>
<dbReference type="InParanoid" id="A0A1D2VJN3"/>
<dbReference type="PANTHER" id="PTHR11360:SF315">
    <property type="entry name" value="TRANSPORTER MCH2-RELATED"/>
    <property type="match status" value="1"/>
</dbReference>
<feature type="transmembrane region" description="Helical" evidence="3">
    <location>
        <begin position="236"/>
        <end position="258"/>
    </location>
</feature>
<dbReference type="RefSeq" id="XP_020048132.1">
    <property type="nucleotide sequence ID" value="XM_020190416.1"/>
</dbReference>
<dbReference type="GO" id="GO:0016020">
    <property type="term" value="C:membrane"/>
    <property type="evidence" value="ECO:0007669"/>
    <property type="project" value="UniProtKB-SubCell"/>
</dbReference>
<evidence type="ECO:0000259" key="4">
    <source>
        <dbReference type="PROSITE" id="PS50850"/>
    </source>
</evidence>
<sequence length="450" mass="49762">MLDPPPDGGYGWVCAICVHLINLSSWGGNCSFGVFLSHYLESDSFHGADKFDFALVGTIAIFLSMFLVPLVLILNDYLNIQTVVFIGAICQTVAYIGASFSTKLYQLYLSQGLLMGISYALLLSPACIVLPTWFLKKRSLAFSIGVAGTGLGGAIFNVSAQALIDKTNDHRWALRMIGIVTGVLCLVSAVLIRTRKPLLIVNDNDSTSNDPLIQKKSFQASFSKIFDLAIWKNKHLFLVSIWFSLCGCLGYVSINYSLSNYGISIGLTPYQASICVTIFDAGQVFGRPLIGYLSDRYGRVNMAILFCFLTFLLTYCFWIPATTYASLLVFSFVAGFVVCVPWTSYVPLGSDIVGAVNFPSAFSILNVISSGFALVAEIITLELRDYSISKPFLWCQIYIGLLYLTSIIFLIPIREYKVRLLLNAKGPENSRLLKSDLKSYFKRVIYNTIV</sequence>
<evidence type="ECO:0000256" key="2">
    <source>
        <dbReference type="ARBA" id="ARBA00006727"/>
    </source>
</evidence>
<feature type="transmembrane region" description="Helical" evidence="3">
    <location>
        <begin position="82"/>
        <end position="101"/>
    </location>
</feature>
<dbReference type="InterPro" id="IPR020846">
    <property type="entry name" value="MFS_dom"/>
</dbReference>
<gene>
    <name evidence="5" type="ORF">ASCRUDRAFT_33305</name>
</gene>
<dbReference type="Proteomes" id="UP000095038">
    <property type="component" value="Unassembled WGS sequence"/>
</dbReference>
<protein>
    <submittedName>
        <fullName evidence="5">MFS general substrate transporter</fullName>
    </submittedName>
</protein>
<keyword evidence="6" id="KW-1185">Reference proteome</keyword>
<feature type="transmembrane region" description="Helical" evidence="3">
    <location>
        <begin position="140"/>
        <end position="160"/>
    </location>
</feature>
<dbReference type="Pfam" id="PF07690">
    <property type="entry name" value="MFS_1"/>
    <property type="match status" value="1"/>
</dbReference>
<dbReference type="EMBL" id="KV454478">
    <property type="protein sequence ID" value="ODV61825.1"/>
    <property type="molecule type" value="Genomic_DNA"/>
</dbReference>
<evidence type="ECO:0000256" key="1">
    <source>
        <dbReference type="ARBA" id="ARBA00004141"/>
    </source>
</evidence>
<keyword evidence="3" id="KW-1133">Transmembrane helix</keyword>
<feature type="transmembrane region" description="Helical" evidence="3">
    <location>
        <begin position="302"/>
        <end position="321"/>
    </location>
</feature>